<dbReference type="EMBL" id="GBRH01191191">
    <property type="protein sequence ID" value="JAE06705.1"/>
    <property type="molecule type" value="Transcribed_RNA"/>
</dbReference>
<evidence type="ECO:0000313" key="1">
    <source>
        <dbReference type="EMBL" id="JAE06705.1"/>
    </source>
</evidence>
<proteinExistence type="predicted"/>
<protein>
    <submittedName>
        <fullName evidence="1">Uncharacterized protein</fullName>
    </submittedName>
</protein>
<reference evidence="1" key="2">
    <citation type="journal article" date="2015" name="Data Brief">
        <title>Shoot transcriptome of the giant reed, Arundo donax.</title>
        <authorList>
            <person name="Barrero R.A."/>
            <person name="Guerrero F.D."/>
            <person name="Moolhuijzen P."/>
            <person name="Goolsby J.A."/>
            <person name="Tidwell J."/>
            <person name="Bellgard S.E."/>
            <person name="Bellgard M.I."/>
        </authorList>
    </citation>
    <scope>NUCLEOTIDE SEQUENCE</scope>
    <source>
        <tissue evidence="1">Shoot tissue taken approximately 20 cm above the soil surface</tissue>
    </source>
</reference>
<name>A0A0A9F121_ARUDO</name>
<reference evidence="1" key="1">
    <citation type="submission" date="2014-09" db="EMBL/GenBank/DDBJ databases">
        <authorList>
            <person name="Magalhaes I.L.F."/>
            <person name="Oliveira U."/>
            <person name="Santos F.R."/>
            <person name="Vidigal T.H.D.A."/>
            <person name="Brescovit A.D."/>
            <person name="Santos A.J."/>
        </authorList>
    </citation>
    <scope>NUCLEOTIDE SEQUENCE</scope>
    <source>
        <tissue evidence="1">Shoot tissue taken approximately 20 cm above the soil surface</tissue>
    </source>
</reference>
<sequence>MKSLDNLCLIRAGWS</sequence>
<accession>A0A0A9F121</accession>
<organism evidence="1">
    <name type="scientific">Arundo donax</name>
    <name type="common">Giant reed</name>
    <name type="synonym">Donax arundinaceus</name>
    <dbReference type="NCBI Taxonomy" id="35708"/>
    <lineage>
        <taxon>Eukaryota</taxon>
        <taxon>Viridiplantae</taxon>
        <taxon>Streptophyta</taxon>
        <taxon>Embryophyta</taxon>
        <taxon>Tracheophyta</taxon>
        <taxon>Spermatophyta</taxon>
        <taxon>Magnoliopsida</taxon>
        <taxon>Liliopsida</taxon>
        <taxon>Poales</taxon>
        <taxon>Poaceae</taxon>
        <taxon>PACMAD clade</taxon>
        <taxon>Arundinoideae</taxon>
        <taxon>Arundineae</taxon>
        <taxon>Arundo</taxon>
    </lineage>
</organism>